<protein>
    <recommendedName>
        <fullName evidence="1">Retroviral polymerase SH3-like domain-containing protein</fullName>
    </recommendedName>
</protein>
<evidence type="ECO:0000313" key="3">
    <source>
        <dbReference type="Proteomes" id="UP000198211"/>
    </source>
</evidence>
<organism evidence="2 3">
    <name type="scientific">Phytophthora megakarya</name>
    <dbReference type="NCBI Taxonomy" id="4795"/>
    <lineage>
        <taxon>Eukaryota</taxon>
        <taxon>Sar</taxon>
        <taxon>Stramenopiles</taxon>
        <taxon>Oomycota</taxon>
        <taxon>Peronosporomycetes</taxon>
        <taxon>Peronosporales</taxon>
        <taxon>Peronosporaceae</taxon>
        <taxon>Phytophthora</taxon>
    </lineage>
</organism>
<comment type="caution">
    <text evidence="2">The sequence shown here is derived from an EMBL/GenBank/DDBJ whole genome shotgun (WGS) entry which is preliminary data.</text>
</comment>
<feature type="domain" description="Retroviral polymerase SH3-like" evidence="1">
    <location>
        <begin position="17"/>
        <end position="80"/>
    </location>
</feature>
<sequence length="99" mass="11486">MMNAKKPDMPRIKKFGSIAYVHKPTGPSRKKLDDNCRIGFLVGYLEGQAGCQVYYPREHVVQHVEYVTTNEEIVHKDRYSDEYSATSKKSIMKKEMMNI</sequence>
<reference evidence="3" key="1">
    <citation type="submission" date="2017-03" db="EMBL/GenBank/DDBJ databases">
        <title>Phytopthora megakarya and P. palmivora, two closely related causual agents of cacao black pod achieved similar genome size and gene model numbers by different mechanisms.</title>
        <authorList>
            <person name="Ali S."/>
            <person name="Shao J."/>
            <person name="Larry D.J."/>
            <person name="Kronmiller B."/>
            <person name="Shen D."/>
            <person name="Strem M.D."/>
            <person name="Melnick R.L."/>
            <person name="Guiltinan M.J."/>
            <person name="Tyler B.M."/>
            <person name="Meinhardt L.W."/>
            <person name="Bailey B.A."/>
        </authorList>
    </citation>
    <scope>NUCLEOTIDE SEQUENCE [LARGE SCALE GENOMIC DNA]</scope>
    <source>
        <strain evidence="3">zdho120</strain>
    </source>
</reference>
<dbReference type="Pfam" id="PF25597">
    <property type="entry name" value="SH3_retrovirus"/>
    <property type="match status" value="1"/>
</dbReference>
<evidence type="ECO:0000259" key="1">
    <source>
        <dbReference type="Pfam" id="PF25597"/>
    </source>
</evidence>
<proteinExistence type="predicted"/>
<dbReference type="InterPro" id="IPR057670">
    <property type="entry name" value="SH3_retrovirus"/>
</dbReference>
<dbReference type="AlphaFoldDB" id="A0A225UZV4"/>
<name>A0A225UZV4_9STRA</name>
<gene>
    <name evidence="2" type="ORF">PHMEG_00031763</name>
</gene>
<accession>A0A225UZV4</accession>
<dbReference type="OrthoDB" id="118723at2759"/>
<dbReference type="Proteomes" id="UP000198211">
    <property type="component" value="Unassembled WGS sequence"/>
</dbReference>
<keyword evidence="3" id="KW-1185">Reference proteome</keyword>
<dbReference type="EMBL" id="NBNE01010207">
    <property type="protein sequence ID" value="OWY97659.1"/>
    <property type="molecule type" value="Genomic_DNA"/>
</dbReference>
<evidence type="ECO:0000313" key="2">
    <source>
        <dbReference type="EMBL" id="OWY97659.1"/>
    </source>
</evidence>